<dbReference type="SUPFAM" id="SSF51735">
    <property type="entry name" value="NAD(P)-binding Rossmann-fold domains"/>
    <property type="match status" value="1"/>
</dbReference>
<comment type="similarity">
    <text evidence="1">Belongs to the short-chain dehydrogenases/reductases (SDR) family.</text>
</comment>
<dbReference type="KEGG" id="ffu:CLAFUR5_13624"/>
<dbReference type="AlphaFoldDB" id="A0A9Q8PKX6"/>
<reference evidence="3" key="2">
    <citation type="journal article" date="2022" name="Microb. Genom.">
        <title>A chromosome-scale genome assembly of the tomato pathogen Cladosporium fulvum reveals a compartmentalized genome architecture and the presence of a dispensable chromosome.</title>
        <authorList>
            <person name="Zaccaron A.Z."/>
            <person name="Chen L.H."/>
            <person name="Samaras A."/>
            <person name="Stergiopoulos I."/>
        </authorList>
    </citation>
    <scope>NUCLEOTIDE SEQUENCE</scope>
    <source>
        <strain evidence="3">Race5_Kim</strain>
    </source>
</reference>
<evidence type="ECO:0000313" key="3">
    <source>
        <dbReference type="EMBL" id="UJO24307.1"/>
    </source>
</evidence>
<dbReference type="Proteomes" id="UP000756132">
    <property type="component" value="Chromosome 12"/>
</dbReference>
<dbReference type="PANTHER" id="PTHR43669:SF3">
    <property type="entry name" value="ALCOHOL DEHYDROGENASE, PUTATIVE (AFU_ORTHOLOGUE AFUA_3G03445)-RELATED"/>
    <property type="match status" value="1"/>
</dbReference>
<dbReference type="Pfam" id="PF00106">
    <property type="entry name" value="adh_short"/>
    <property type="match status" value="1"/>
</dbReference>
<accession>A0A9Q8PKX6</accession>
<dbReference type="Gene3D" id="3.40.50.720">
    <property type="entry name" value="NAD(P)-binding Rossmann-like Domain"/>
    <property type="match status" value="1"/>
</dbReference>
<evidence type="ECO:0000256" key="1">
    <source>
        <dbReference type="ARBA" id="ARBA00006484"/>
    </source>
</evidence>
<dbReference type="PANTHER" id="PTHR43669">
    <property type="entry name" value="5-KETO-D-GLUCONATE 5-REDUCTASE"/>
    <property type="match status" value="1"/>
</dbReference>
<dbReference type="InterPro" id="IPR036291">
    <property type="entry name" value="NAD(P)-bd_dom_sf"/>
</dbReference>
<organism evidence="3 4">
    <name type="scientific">Passalora fulva</name>
    <name type="common">Tomato leaf mold</name>
    <name type="synonym">Cladosporium fulvum</name>
    <dbReference type="NCBI Taxonomy" id="5499"/>
    <lineage>
        <taxon>Eukaryota</taxon>
        <taxon>Fungi</taxon>
        <taxon>Dikarya</taxon>
        <taxon>Ascomycota</taxon>
        <taxon>Pezizomycotina</taxon>
        <taxon>Dothideomycetes</taxon>
        <taxon>Dothideomycetidae</taxon>
        <taxon>Mycosphaerellales</taxon>
        <taxon>Mycosphaerellaceae</taxon>
        <taxon>Fulvia</taxon>
    </lineage>
</organism>
<evidence type="ECO:0000256" key="2">
    <source>
        <dbReference type="ARBA" id="ARBA00023002"/>
    </source>
</evidence>
<name>A0A9Q8PKX6_PASFU</name>
<protein>
    <submittedName>
        <fullName evidence="3">Short chain dehydrogenase citE</fullName>
    </submittedName>
</protein>
<dbReference type="RefSeq" id="XP_047768673.1">
    <property type="nucleotide sequence ID" value="XM_047912772.1"/>
</dbReference>
<dbReference type="EMBL" id="CP090174">
    <property type="protein sequence ID" value="UJO24307.1"/>
    <property type="molecule type" value="Genomic_DNA"/>
</dbReference>
<dbReference type="PRINTS" id="PR00081">
    <property type="entry name" value="GDHRDH"/>
</dbReference>
<evidence type="ECO:0000313" key="4">
    <source>
        <dbReference type="Proteomes" id="UP000756132"/>
    </source>
</evidence>
<dbReference type="GO" id="GO:0016491">
    <property type="term" value="F:oxidoreductase activity"/>
    <property type="evidence" value="ECO:0007669"/>
    <property type="project" value="UniProtKB-KW"/>
</dbReference>
<proteinExistence type="inferred from homology"/>
<keyword evidence="2" id="KW-0560">Oxidoreductase</keyword>
<gene>
    <name evidence="3" type="ORF">CLAFUR5_13624</name>
</gene>
<dbReference type="OrthoDB" id="10017101at2759"/>
<dbReference type="InterPro" id="IPR002347">
    <property type="entry name" value="SDR_fam"/>
</dbReference>
<reference evidence="3" key="1">
    <citation type="submission" date="2021-12" db="EMBL/GenBank/DDBJ databases">
        <authorList>
            <person name="Zaccaron A."/>
            <person name="Stergiopoulos I."/>
        </authorList>
    </citation>
    <scope>NUCLEOTIDE SEQUENCE</scope>
    <source>
        <strain evidence="3">Race5_Kim</strain>
    </source>
</reference>
<sequence>MRQSLHTWGTISIMEGDMGLFFVYPEVPGMNKLLEVFPRIGCTEGADPFCGRRLVSHALAAGLAQDDEHPFEMSMSSQLTTSRMHRAGLAAGFDNIFETNMKDPELMRSAGLDAETVSLIREKVVGSGGIPQPEDPSAKKPPVLGLALTAKLCVLTCSGLRMADFLEDLIAGRNVPVHWGMNFTKIHNTPGPAIDPTKVTFPSHYTVVVIGAGKGIGDINKDVQVLAITADATDPASYVNIAKAIETEFGGRLDSLVYNAGGGDSVGFGASKIHEMNVADFAQVTNLNYLGAVYAAKYLIPFLLRGGGKTIVNITSGAAHMTAFPPYSYNIAKLAQNSLTEIMAGMYKEEGIVAVAVHPGSVATPGVKEKAQEIV</sequence>
<dbReference type="GeneID" id="71993502"/>
<keyword evidence="4" id="KW-1185">Reference proteome</keyword>
<dbReference type="CDD" id="cd05233">
    <property type="entry name" value="SDR_c"/>
    <property type="match status" value="1"/>
</dbReference>